<gene>
    <name evidence="2" type="ORF">CP49_30625</name>
</gene>
<reference evidence="2 3" key="1">
    <citation type="submission" date="2014-03" db="EMBL/GenBank/DDBJ databases">
        <title>Bradyrhizobium valentinum sp. nov., isolated from effective nodules of Lupinus mariae-josephae, a lupine endemic of basic-lime soils in Eastern Spain.</title>
        <authorList>
            <person name="Duran D."/>
            <person name="Rey L."/>
            <person name="Navarro A."/>
            <person name="Busquets A."/>
            <person name="Imperial J."/>
            <person name="Ruiz-Argueso T."/>
        </authorList>
    </citation>
    <scope>NUCLEOTIDE SEQUENCE [LARGE SCALE GENOMIC DNA]</scope>
    <source>
        <strain evidence="2 3">LmjM3</strain>
    </source>
</reference>
<evidence type="ECO:0000313" key="3">
    <source>
        <dbReference type="Proteomes" id="UP000051913"/>
    </source>
</evidence>
<dbReference type="EMBL" id="LLXX01000234">
    <property type="protein sequence ID" value="KRQ91697.1"/>
    <property type="molecule type" value="Genomic_DNA"/>
</dbReference>
<feature type="region of interest" description="Disordered" evidence="1">
    <location>
        <begin position="86"/>
        <end position="109"/>
    </location>
</feature>
<keyword evidence="3" id="KW-1185">Reference proteome</keyword>
<dbReference type="Proteomes" id="UP000051913">
    <property type="component" value="Unassembled WGS sequence"/>
</dbReference>
<name>A0A0R3KDD4_9BRAD</name>
<evidence type="ECO:0000256" key="1">
    <source>
        <dbReference type="SAM" id="MobiDB-lite"/>
    </source>
</evidence>
<comment type="caution">
    <text evidence="2">The sequence shown here is derived from an EMBL/GenBank/DDBJ whole genome shotgun (WGS) entry which is preliminary data.</text>
</comment>
<dbReference type="AlphaFoldDB" id="A0A0R3KDD4"/>
<protein>
    <submittedName>
        <fullName evidence="2">Uncharacterized protein</fullName>
    </submittedName>
</protein>
<evidence type="ECO:0000313" key="2">
    <source>
        <dbReference type="EMBL" id="KRQ91697.1"/>
    </source>
</evidence>
<accession>A0A0R3KDD4</accession>
<proteinExistence type="predicted"/>
<feature type="compositionally biased region" description="Basic and acidic residues" evidence="1">
    <location>
        <begin position="96"/>
        <end position="109"/>
    </location>
</feature>
<organism evidence="2 3">
    <name type="scientific">Bradyrhizobium valentinum</name>
    <dbReference type="NCBI Taxonomy" id="1518501"/>
    <lineage>
        <taxon>Bacteria</taxon>
        <taxon>Pseudomonadati</taxon>
        <taxon>Pseudomonadota</taxon>
        <taxon>Alphaproteobacteria</taxon>
        <taxon>Hyphomicrobiales</taxon>
        <taxon>Nitrobacteraceae</taxon>
        <taxon>Bradyrhizobium</taxon>
    </lineage>
</organism>
<dbReference type="STRING" id="1518501.CQ10_36665"/>
<sequence>MTVVFFPRSPRHQWNVVRALKEHARTAINADDETIITVSERGDSGRGGARTIVLIMHPRRPAEAVSIDKPLEQITQTDLADALAPFAAPTGLPEPPSKRNDHRVAADRR</sequence>